<name>A0A2P2LWV2_RHIMU</name>
<accession>A0A2P2LWV2</accession>
<protein>
    <submittedName>
        <fullName evidence="1">Structural maintenance of chromosomes protein 1 isoform X2</fullName>
    </submittedName>
</protein>
<organism evidence="1">
    <name type="scientific">Rhizophora mucronata</name>
    <name type="common">Asiatic mangrove</name>
    <dbReference type="NCBI Taxonomy" id="61149"/>
    <lineage>
        <taxon>Eukaryota</taxon>
        <taxon>Viridiplantae</taxon>
        <taxon>Streptophyta</taxon>
        <taxon>Embryophyta</taxon>
        <taxon>Tracheophyta</taxon>
        <taxon>Spermatophyta</taxon>
        <taxon>Magnoliopsida</taxon>
        <taxon>eudicotyledons</taxon>
        <taxon>Gunneridae</taxon>
        <taxon>Pentapetalae</taxon>
        <taxon>rosids</taxon>
        <taxon>fabids</taxon>
        <taxon>Malpighiales</taxon>
        <taxon>Rhizophoraceae</taxon>
        <taxon>Rhizophora</taxon>
    </lineage>
</organism>
<reference evidence="1" key="1">
    <citation type="submission" date="2018-02" db="EMBL/GenBank/DDBJ databases">
        <title>Rhizophora mucronata_Transcriptome.</title>
        <authorList>
            <person name="Meera S.P."/>
            <person name="Sreeshan A."/>
            <person name="Augustine A."/>
        </authorList>
    </citation>
    <scope>NUCLEOTIDE SEQUENCE</scope>
    <source>
        <tissue evidence="1">Leaf</tissue>
    </source>
</reference>
<sequence>MLYLQAEYLRATASRDHQLHLQDARYLVRSNVRVLEQLLSESL</sequence>
<proteinExistence type="predicted"/>
<dbReference type="AlphaFoldDB" id="A0A2P2LWV2"/>
<evidence type="ECO:0000313" key="1">
    <source>
        <dbReference type="EMBL" id="MBX22450.1"/>
    </source>
</evidence>
<dbReference type="EMBL" id="GGEC01041966">
    <property type="protein sequence ID" value="MBX22450.1"/>
    <property type="molecule type" value="Transcribed_RNA"/>
</dbReference>